<reference evidence="1" key="1">
    <citation type="journal article" date="2023" name="Plant J.">
        <title>Genome sequences and population genomics provide insights into the demographic history, inbreeding, and mutation load of two 'living fossil' tree species of Dipteronia.</title>
        <authorList>
            <person name="Feng Y."/>
            <person name="Comes H.P."/>
            <person name="Chen J."/>
            <person name="Zhu S."/>
            <person name="Lu R."/>
            <person name="Zhang X."/>
            <person name="Li P."/>
            <person name="Qiu J."/>
            <person name="Olsen K.M."/>
            <person name="Qiu Y."/>
        </authorList>
    </citation>
    <scope>NUCLEOTIDE SEQUENCE</scope>
    <source>
        <strain evidence="1">NBL</strain>
    </source>
</reference>
<name>A0AAD9ZI48_9ROSI</name>
<gene>
    <name evidence="1" type="ORF">Dsin_029998</name>
</gene>
<dbReference type="EMBL" id="JANJYJ010000010">
    <property type="protein sequence ID" value="KAK3182712.1"/>
    <property type="molecule type" value="Genomic_DNA"/>
</dbReference>
<protein>
    <submittedName>
        <fullName evidence="1">Uncharacterized protein</fullName>
    </submittedName>
</protein>
<feature type="non-terminal residue" evidence="1">
    <location>
        <position position="1"/>
    </location>
</feature>
<dbReference type="Proteomes" id="UP001281410">
    <property type="component" value="Unassembled WGS sequence"/>
</dbReference>
<organism evidence="1 2">
    <name type="scientific">Dipteronia sinensis</name>
    <dbReference type="NCBI Taxonomy" id="43782"/>
    <lineage>
        <taxon>Eukaryota</taxon>
        <taxon>Viridiplantae</taxon>
        <taxon>Streptophyta</taxon>
        <taxon>Embryophyta</taxon>
        <taxon>Tracheophyta</taxon>
        <taxon>Spermatophyta</taxon>
        <taxon>Magnoliopsida</taxon>
        <taxon>eudicotyledons</taxon>
        <taxon>Gunneridae</taxon>
        <taxon>Pentapetalae</taxon>
        <taxon>rosids</taxon>
        <taxon>malvids</taxon>
        <taxon>Sapindales</taxon>
        <taxon>Sapindaceae</taxon>
        <taxon>Hippocastanoideae</taxon>
        <taxon>Acereae</taxon>
        <taxon>Dipteronia</taxon>
    </lineage>
</organism>
<keyword evidence="2" id="KW-1185">Reference proteome</keyword>
<sequence length="69" mass="7697">LVSDSRVLQDALSKPTGVKVPTVSCCLLHNLIRREMSIDPIEHKLSEIIENEVDHDIIGQVSSSLEWTT</sequence>
<dbReference type="AlphaFoldDB" id="A0AAD9ZI48"/>
<proteinExistence type="predicted"/>
<comment type="caution">
    <text evidence="1">The sequence shown here is derived from an EMBL/GenBank/DDBJ whole genome shotgun (WGS) entry which is preliminary data.</text>
</comment>
<accession>A0AAD9ZI48</accession>
<evidence type="ECO:0000313" key="2">
    <source>
        <dbReference type="Proteomes" id="UP001281410"/>
    </source>
</evidence>
<evidence type="ECO:0000313" key="1">
    <source>
        <dbReference type="EMBL" id="KAK3182712.1"/>
    </source>
</evidence>